<keyword evidence="5 7" id="KW-0472">Membrane</keyword>
<feature type="transmembrane region" description="Helical" evidence="7">
    <location>
        <begin position="27"/>
        <end position="47"/>
    </location>
</feature>
<evidence type="ECO:0000259" key="9">
    <source>
        <dbReference type="Pfam" id="PF12704"/>
    </source>
</evidence>
<proteinExistence type="inferred from homology"/>
<evidence type="ECO:0000256" key="1">
    <source>
        <dbReference type="ARBA" id="ARBA00004651"/>
    </source>
</evidence>
<comment type="caution">
    <text evidence="10">The sequence shown here is derived from an EMBL/GenBank/DDBJ whole genome shotgun (WGS) entry which is preliminary data.</text>
</comment>
<evidence type="ECO:0000256" key="7">
    <source>
        <dbReference type="SAM" id="Phobius"/>
    </source>
</evidence>
<keyword evidence="2" id="KW-1003">Cell membrane</keyword>
<gene>
    <name evidence="10" type="ORF">G0Q06_05975</name>
</gene>
<evidence type="ECO:0000313" key="10">
    <source>
        <dbReference type="EMBL" id="NDV61992.1"/>
    </source>
</evidence>
<dbReference type="AlphaFoldDB" id="A0A6B2M0S0"/>
<dbReference type="GO" id="GO:0022857">
    <property type="term" value="F:transmembrane transporter activity"/>
    <property type="evidence" value="ECO:0007669"/>
    <property type="project" value="TreeGrafter"/>
</dbReference>
<dbReference type="InterPro" id="IPR050250">
    <property type="entry name" value="Macrolide_Exporter_MacB"/>
</dbReference>
<evidence type="ECO:0000256" key="5">
    <source>
        <dbReference type="ARBA" id="ARBA00023136"/>
    </source>
</evidence>
<dbReference type="GO" id="GO:0005886">
    <property type="term" value="C:plasma membrane"/>
    <property type="evidence" value="ECO:0007669"/>
    <property type="project" value="UniProtKB-SubCell"/>
</dbReference>
<dbReference type="PANTHER" id="PTHR30572">
    <property type="entry name" value="MEMBRANE COMPONENT OF TRANSPORTER-RELATED"/>
    <property type="match status" value="1"/>
</dbReference>
<name>A0A6B2M0S0_9BACT</name>
<protein>
    <submittedName>
        <fullName evidence="10">FtsX-like permease family protein</fullName>
    </submittedName>
</protein>
<evidence type="ECO:0000256" key="6">
    <source>
        <dbReference type="ARBA" id="ARBA00038076"/>
    </source>
</evidence>
<evidence type="ECO:0000256" key="3">
    <source>
        <dbReference type="ARBA" id="ARBA00022692"/>
    </source>
</evidence>
<accession>A0A6B2M0S0</accession>
<keyword evidence="3 7" id="KW-0812">Transmembrane</keyword>
<dbReference type="Pfam" id="PF02687">
    <property type="entry name" value="FtsX"/>
    <property type="match status" value="1"/>
</dbReference>
<evidence type="ECO:0000256" key="4">
    <source>
        <dbReference type="ARBA" id="ARBA00022989"/>
    </source>
</evidence>
<dbReference type="Proteomes" id="UP000478417">
    <property type="component" value="Unassembled WGS sequence"/>
</dbReference>
<feature type="transmembrane region" description="Helical" evidence="7">
    <location>
        <begin position="338"/>
        <end position="364"/>
    </location>
</feature>
<feature type="domain" description="MacB-like periplasmic core" evidence="9">
    <location>
        <begin position="26"/>
        <end position="256"/>
    </location>
</feature>
<dbReference type="InterPro" id="IPR025857">
    <property type="entry name" value="MacB_PCD"/>
</dbReference>
<reference evidence="10 11" key="1">
    <citation type="submission" date="2020-02" db="EMBL/GenBank/DDBJ databases">
        <title>Albibacoteraceae fam. nov., the first described family within the subdivision 4 Verrucomicrobia.</title>
        <authorList>
            <person name="Xi F."/>
        </authorList>
    </citation>
    <scope>NUCLEOTIDE SEQUENCE [LARGE SCALE GENOMIC DNA]</scope>
    <source>
        <strain evidence="10 11">CK1056</strain>
    </source>
</reference>
<dbReference type="Pfam" id="PF12704">
    <property type="entry name" value="MacB_PCD"/>
    <property type="match status" value="1"/>
</dbReference>
<evidence type="ECO:0000313" key="11">
    <source>
        <dbReference type="Proteomes" id="UP000478417"/>
    </source>
</evidence>
<organism evidence="10 11">
    <name type="scientific">Oceanipulchritudo coccoides</name>
    <dbReference type="NCBI Taxonomy" id="2706888"/>
    <lineage>
        <taxon>Bacteria</taxon>
        <taxon>Pseudomonadati</taxon>
        <taxon>Verrucomicrobiota</taxon>
        <taxon>Opitutia</taxon>
        <taxon>Puniceicoccales</taxon>
        <taxon>Oceanipulchritudinaceae</taxon>
        <taxon>Oceanipulchritudo</taxon>
    </lineage>
</organism>
<feature type="transmembrane region" description="Helical" evidence="7">
    <location>
        <begin position="384"/>
        <end position="405"/>
    </location>
</feature>
<sequence length="419" mass="46180">MAQRVSEWTESFRIALEQLMAHKVRSLLTALGVIIGIVAVTLMGTAIKGIDKGFSNSLDMLGQDIFYIEKWPWADVGDEWFKYRNRADIETSDAEEINRWIRANPDSSLRIAVPSKIAFRNVKRDDRSISGTYINGTSSEFGIINTADIERGRFFTYSEEISAQNVIILGHDVANTLFPEGTEQALGDRVDIHGFKFEVIGVLERQGSFLGLQSFDKQVIIPLTSMLRFHSGNWNNNIRIQVAAGADMDVAYDELTGLYRRIRSLLPEDENDFEINRSEALEESLGPVKSGIAIAGFFITGLALFVGAIGIMNITFVSVKERTREIGTRRAIGARRQAILLQFLIEAVSICILGGIIGLAVAYGLKVGISSAFPNFPFTFSTDLVILACALSILTGVLSGLAPAWQAARLDPANALRHE</sequence>
<feature type="transmembrane region" description="Helical" evidence="7">
    <location>
        <begin position="292"/>
        <end position="317"/>
    </location>
</feature>
<comment type="subcellular location">
    <subcellularLocation>
        <location evidence="1">Cell membrane</location>
        <topology evidence="1">Multi-pass membrane protein</topology>
    </subcellularLocation>
</comment>
<comment type="similarity">
    <text evidence="6">Belongs to the ABC-4 integral membrane protein family.</text>
</comment>
<dbReference type="InterPro" id="IPR003838">
    <property type="entry name" value="ABC3_permease_C"/>
</dbReference>
<dbReference type="EMBL" id="JAAGNX010000002">
    <property type="protein sequence ID" value="NDV61992.1"/>
    <property type="molecule type" value="Genomic_DNA"/>
</dbReference>
<evidence type="ECO:0000256" key="2">
    <source>
        <dbReference type="ARBA" id="ARBA00022475"/>
    </source>
</evidence>
<dbReference type="PANTHER" id="PTHR30572:SF4">
    <property type="entry name" value="ABC TRANSPORTER PERMEASE YTRF"/>
    <property type="match status" value="1"/>
</dbReference>
<evidence type="ECO:0000259" key="8">
    <source>
        <dbReference type="Pfam" id="PF02687"/>
    </source>
</evidence>
<keyword evidence="4 7" id="KW-1133">Transmembrane helix</keyword>
<feature type="domain" description="ABC3 transporter permease C-terminal" evidence="8">
    <location>
        <begin position="298"/>
        <end position="412"/>
    </location>
</feature>
<keyword evidence="11" id="KW-1185">Reference proteome</keyword>